<dbReference type="AlphaFoldDB" id="A0A9J7MJT2"/>
<dbReference type="Pfam" id="PF00059">
    <property type="entry name" value="Lectin_C"/>
    <property type="match status" value="2"/>
</dbReference>
<dbReference type="InterPro" id="IPR050111">
    <property type="entry name" value="C-type_lectin/snaclec_domain"/>
</dbReference>
<dbReference type="RefSeq" id="XP_035669875.1">
    <property type="nucleotide sequence ID" value="XM_035813982.1"/>
</dbReference>
<dbReference type="InterPro" id="IPR001304">
    <property type="entry name" value="C-type_lectin-like"/>
</dbReference>
<dbReference type="GO" id="GO:0038023">
    <property type="term" value="F:signaling receptor activity"/>
    <property type="evidence" value="ECO:0000318"/>
    <property type="project" value="GO_Central"/>
</dbReference>
<evidence type="ECO:0000313" key="5">
    <source>
        <dbReference type="RefSeq" id="XP_035669875.1"/>
    </source>
</evidence>
<dbReference type="InterPro" id="IPR018378">
    <property type="entry name" value="C-type_lectin_CS"/>
</dbReference>
<evidence type="ECO:0000256" key="2">
    <source>
        <dbReference type="SAM" id="MobiDB-lite"/>
    </source>
</evidence>
<keyword evidence="4" id="KW-1185">Reference proteome</keyword>
<dbReference type="PROSITE" id="PS50041">
    <property type="entry name" value="C_TYPE_LECTIN_2"/>
    <property type="match status" value="2"/>
</dbReference>
<accession>A0A9J7MJT2</accession>
<dbReference type="PANTHER" id="PTHR22803">
    <property type="entry name" value="MANNOSE, PHOSPHOLIPASE, LECTIN RECEPTOR RELATED"/>
    <property type="match status" value="1"/>
</dbReference>
<organism evidence="4 5">
    <name type="scientific">Branchiostoma floridae</name>
    <name type="common">Florida lancelet</name>
    <name type="synonym">Amphioxus</name>
    <dbReference type="NCBI Taxonomy" id="7739"/>
    <lineage>
        <taxon>Eukaryota</taxon>
        <taxon>Metazoa</taxon>
        <taxon>Chordata</taxon>
        <taxon>Cephalochordata</taxon>
        <taxon>Leptocardii</taxon>
        <taxon>Amphioxiformes</taxon>
        <taxon>Branchiostomatidae</taxon>
        <taxon>Branchiostoma</taxon>
    </lineage>
</organism>
<dbReference type="PROSITE" id="PS00615">
    <property type="entry name" value="C_TYPE_LECTIN_1"/>
    <property type="match status" value="1"/>
</dbReference>
<protein>
    <submittedName>
        <fullName evidence="5">Macrophage mannose receptor 1-like</fullName>
    </submittedName>
</protein>
<dbReference type="CDD" id="cd00037">
    <property type="entry name" value="CLECT"/>
    <property type="match status" value="2"/>
</dbReference>
<evidence type="ECO:0000256" key="1">
    <source>
        <dbReference type="ARBA" id="ARBA00023157"/>
    </source>
</evidence>
<gene>
    <name evidence="5" type="primary">LOC118411579</name>
</gene>
<sequence length="230" mass="25890">MWADGTRLVGCAFTNWAPYEPNNNGGQNCVHMWWEYDYKWDDDFCDYQKYFICQIGSGDESSCNENMDGVCQSGWTEHNSHCYRLGDGPADWDTADKMCKAAGANLASVENDAENNAILSVVGAINTEFPVVWVGLKDVSKGGALTWTDGSPVSYTNWAPHEPENTRTRRSTSWSDVGSSGLRDPGNCIAVYHRDAYAYHPTAGGQRRKGQWKDDFCYHKYLYICERSQL</sequence>
<dbReference type="FunFam" id="3.10.100.10:FF:000094">
    <property type="entry name" value="Uncharacterized protein"/>
    <property type="match status" value="1"/>
</dbReference>
<feature type="domain" description="C-type lectin" evidence="3">
    <location>
        <begin position="78"/>
        <end position="226"/>
    </location>
</feature>
<dbReference type="OMA" id="NGWNDIS"/>
<reference evidence="5" key="2">
    <citation type="submission" date="2025-08" db="UniProtKB">
        <authorList>
            <consortium name="RefSeq"/>
        </authorList>
    </citation>
    <scope>IDENTIFICATION</scope>
    <source>
        <strain evidence="5">S238N-H82</strain>
        <tissue evidence="5">Testes</tissue>
    </source>
</reference>
<dbReference type="Gene3D" id="3.10.100.10">
    <property type="entry name" value="Mannose-Binding Protein A, subunit A"/>
    <property type="match status" value="2"/>
</dbReference>
<name>A0A9J7MJT2_BRAFL</name>
<reference evidence="4" key="1">
    <citation type="journal article" date="2020" name="Nat. Ecol. Evol.">
        <title>Deeply conserved synteny resolves early events in vertebrate evolution.</title>
        <authorList>
            <person name="Simakov O."/>
            <person name="Marletaz F."/>
            <person name="Yue J.X."/>
            <person name="O'Connell B."/>
            <person name="Jenkins J."/>
            <person name="Brandt A."/>
            <person name="Calef R."/>
            <person name="Tung C.H."/>
            <person name="Huang T.K."/>
            <person name="Schmutz J."/>
            <person name="Satoh N."/>
            <person name="Yu J.K."/>
            <person name="Putnam N.H."/>
            <person name="Green R.E."/>
            <person name="Rokhsar D.S."/>
        </authorList>
    </citation>
    <scope>NUCLEOTIDE SEQUENCE [LARGE SCALE GENOMIC DNA]</scope>
    <source>
        <strain evidence="4">S238N-H82</strain>
    </source>
</reference>
<evidence type="ECO:0000313" key="4">
    <source>
        <dbReference type="Proteomes" id="UP000001554"/>
    </source>
</evidence>
<proteinExistence type="predicted"/>
<feature type="domain" description="C-type lectin" evidence="3">
    <location>
        <begin position="1"/>
        <end position="54"/>
    </location>
</feature>
<dbReference type="KEGG" id="bfo:118411579"/>
<evidence type="ECO:0000259" key="3">
    <source>
        <dbReference type="PROSITE" id="PS50041"/>
    </source>
</evidence>
<dbReference type="SMART" id="SM00034">
    <property type="entry name" value="CLECT"/>
    <property type="match status" value="1"/>
</dbReference>
<dbReference type="InterPro" id="IPR016187">
    <property type="entry name" value="CTDL_fold"/>
</dbReference>
<dbReference type="Proteomes" id="UP000001554">
    <property type="component" value="Chromosome 3"/>
</dbReference>
<keyword evidence="1" id="KW-1015">Disulfide bond</keyword>
<dbReference type="SUPFAM" id="SSF56436">
    <property type="entry name" value="C-type lectin-like"/>
    <property type="match status" value="2"/>
</dbReference>
<dbReference type="InterPro" id="IPR016186">
    <property type="entry name" value="C-type_lectin-like/link_sf"/>
</dbReference>
<dbReference type="OrthoDB" id="441660at2759"/>
<feature type="region of interest" description="Disordered" evidence="2">
    <location>
        <begin position="160"/>
        <end position="179"/>
    </location>
</feature>
<dbReference type="GeneID" id="118411579"/>